<gene>
    <name evidence="1" type="ORF">HanXRQr2_Chr03g0097351</name>
</gene>
<dbReference type="Proteomes" id="UP000215914">
    <property type="component" value="Unassembled WGS sequence"/>
</dbReference>
<keyword evidence="2" id="KW-1185">Reference proteome</keyword>
<dbReference type="AlphaFoldDB" id="A0A9K3JCZ5"/>
<protein>
    <submittedName>
        <fullName evidence="1">Uncharacterized protein</fullName>
    </submittedName>
</protein>
<comment type="caution">
    <text evidence="1">The sequence shown here is derived from an EMBL/GenBank/DDBJ whole genome shotgun (WGS) entry which is preliminary data.</text>
</comment>
<name>A0A9K3JCZ5_HELAN</name>
<proteinExistence type="predicted"/>
<reference evidence="1" key="1">
    <citation type="journal article" date="2017" name="Nature">
        <title>The sunflower genome provides insights into oil metabolism, flowering and Asterid evolution.</title>
        <authorList>
            <person name="Badouin H."/>
            <person name="Gouzy J."/>
            <person name="Grassa C.J."/>
            <person name="Murat F."/>
            <person name="Staton S.E."/>
            <person name="Cottret L."/>
            <person name="Lelandais-Briere C."/>
            <person name="Owens G.L."/>
            <person name="Carrere S."/>
            <person name="Mayjonade B."/>
            <person name="Legrand L."/>
            <person name="Gill N."/>
            <person name="Kane N.C."/>
            <person name="Bowers J.E."/>
            <person name="Hubner S."/>
            <person name="Bellec A."/>
            <person name="Berard A."/>
            <person name="Berges H."/>
            <person name="Blanchet N."/>
            <person name="Boniface M.C."/>
            <person name="Brunel D."/>
            <person name="Catrice O."/>
            <person name="Chaidir N."/>
            <person name="Claudel C."/>
            <person name="Donnadieu C."/>
            <person name="Faraut T."/>
            <person name="Fievet G."/>
            <person name="Helmstetter N."/>
            <person name="King M."/>
            <person name="Knapp S.J."/>
            <person name="Lai Z."/>
            <person name="Le Paslier M.C."/>
            <person name="Lippi Y."/>
            <person name="Lorenzon L."/>
            <person name="Mandel J.R."/>
            <person name="Marage G."/>
            <person name="Marchand G."/>
            <person name="Marquand E."/>
            <person name="Bret-Mestries E."/>
            <person name="Morien E."/>
            <person name="Nambeesan S."/>
            <person name="Nguyen T."/>
            <person name="Pegot-Espagnet P."/>
            <person name="Pouilly N."/>
            <person name="Raftis F."/>
            <person name="Sallet E."/>
            <person name="Schiex T."/>
            <person name="Thomas J."/>
            <person name="Vandecasteele C."/>
            <person name="Vares D."/>
            <person name="Vear F."/>
            <person name="Vautrin S."/>
            <person name="Crespi M."/>
            <person name="Mangin B."/>
            <person name="Burke J.M."/>
            <person name="Salse J."/>
            <person name="Munos S."/>
            <person name="Vincourt P."/>
            <person name="Rieseberg L.H."/>
            <person name="Langlade N.B."/>
        </authorList>
    </citation>
    <scope>NUCLEOTIDE SEQUENCE</scope>
    <source>
        <tissue evidence="1">Leaves</tissue>
    </source>
</reference>
<dbReference type="EMBL" id="MNCJ02000318">
    <property type="protein sequence ID" value="KAF5813356.1"/>
    <property type="molecule type" value="Genomic_DNA"/>
</dbReference>
<organism evidence="1 2">
    <name type="scientific">Helianthus annuus</name>
    <name type="common">Common sunflower</name>
    <dbReference type="NCBI Taxonomy" id="4232"/>
    <lineage>
        <taxon>Eukaryota</taxon>
        <taxon>Viridiplantae</taxon>
        <taxon>Streptophyta</taxon>
        <taxon>Embryophyta</taxon>
        <taxon>Tracheophyta</taxon>
        <taxon>Spermatophyta</taxon>
        <taxon>Magnoliopsida</taxon>
        <taxon>eudicotyledons</taxon>
        <taxon>Gunneridae</taxon>
        <taxon>Pentapetalae</taxon>
        <taxon>asterids</taxon>
        <taxon>campanulids</taxon>
        <taxon>Asterales</taxon>
        <taxon>Asteraceae</taxon>
        <taxon>Asteroideae</taxon>
        <taxon>Heliantheae alliance</taxon>
        <taxon>Heliantheae</taxon>
        <taxon>Helianthus</taxon>
    </lineage>
</organism>
<reference evidence="1" key="2">
    <citation type="submission" date="2020-06" db="EMBL/GenBank/DDBJ databases">
        <title>Helianthus annuus Genome sequencing and assembly Release 2.</title>
        <authorList>
            <person name="Gouzy J."/>
            <person name="Langlade N."/>
            <person name="Munos S."/>
        </authorList>
    </citation>
    <scope>NUCLEOTIDE SEQUENCE</scope>
    <source>
        <tissue evidence="1">Leaves</tissue>
    </source>
</reference>
<dbReference type="Gramene" id="mRNA:HanXRQr2_Chr03g0097351">
    <property type="protein sequence ID" value="CDS:HanXRQr2_Chr03g0097351.1"/>
    <property type="gene ID" value="HanXRQr2_Chr03g0097351"/>
</dbReference>
<evidence type="ECO:0000313" key="1">
    <source>
        <dbReference type="EMBL" id="KAF5813356.1"/>
    </source>
</evidence>
<accession>A0A9K3JCZ5</accession>
<sequence>MVYSCGLTNDNRIMICGCVYHQKERHNMVNSPRRSMIQSEKRKSCTWVTQRREETKAVASVDRPIGVRWLPKSSE</sequence>
<evidence type="ECO:0000313" key="2">
    <source>
        <dbReference type="Proteomes" id="UP000215914"/>
    </source>
</evidence>